<gene>
    <name evidence="1" type="ORF">EJ04DRAFT_393351</name>
</gene>
<feature type="non-terminal residue" evidence="1">
    <location>
        <position position="1"/>
    </location>
</feature>
<proteinExistence type="predicted"/>
<dbReference type="EMBL" id="ML996227">
    <property type="protein sequence ID" value="KAF2730049.1"/>
    <property type="molecule type" value="Genomic_DNA"/>
</dbReference>
<keyword evidence="2" id="KW-1185">Reference proteome</keyword>
<reference evidence="1" key="1">
    <citation type="journal article" date="2020" name="Stud. Mycol.">
        <title>101 Dothideomycetes genomes: a test case for predicting lifestyles and emergence of pathogens.</title>
        <authorList>
            <person name="Haridas S."/>
            <person name="Albert R."/>
            <person name="Binder M."/>
            <person name="Bloem J."/>
            <person name="Labutti K."/>
            <person name="Salamov A."/>
            <person name="Andreopoulos B."/>
            <person name="Baker S."/>
            <person name="Barry K."/>
            <person name="Bills G."/>
            <person name="Bluhm B."/>
            <person name="Cannon C."/>
            <person name="Castanera R."/>
            <person name="Culley D."/>
            <person name="Daum C."/>
            <person name="Ezra D."/>
            <person name="Gonzalez J."/>
            <person name="Henrissat B."/>
            <person name="Kuo A."/>
            <person name="Liang C."/>
            <person name="Lipzen A."/>
            <person name="Lutzoni F."/>
            <person name="Magnuson J."/>
            <person name="Mondo S."/>
            <person name="Nolan M."/>
            <person name="Ohm R."/>
            <person name="Pangilinan J."/>
            <person name="Park H.-J."/>
            <person name="Ramirez L."/>
            <person name="Alfaro M."/>
            <person name="Sun H."/>
            <person name="Tritt A."/>
            <person name="Yoshinaga Y."/>
            <person name="Zwiers L.-H."/>
            <person name="Turgeon B."/>
            <person name="Goodwin S."/>
            <person name="Spatafora J."/>
            <person name="Crous P."/>
            <person name="Grigoriev I."/>
        </authorList>
    </citation>
    <scope>NUCLEOTIDE SEQUENCE</scope>
    <source>
        <strain evidence="1">CBS 125425</strain>
    </source>
</reference>
<feature type="non-terminal residue" evidence="1">
    <location>
        <position position="125"/>
    </location>
</feature>
<accession>A0A9P4UX74</accession>
<sequence>PLLSRAWAFQERILSPRVLHFGPELYWECRQTTQCECGHKGFAKLWAKREYVDLLQPSASIETPSSRLNRFTRWKRLVEKYSEQHLTYPTDRLPAISGLAKKLQQHTSSYSSLPLDYHAGIWQQD</sequence>
<dbReference type="AlphaFoldDB" id="A0A9P4UX74"/>
<dbReference type="PANTHER" id="PTHR33112:SF16">
    <property type="entry name" value="HETEROKARYON INCOMPATIBILITY DOMAIN-CONTAINING PROTEIN"/>
    <property type="match status" value="1"/>
</dbReference>
<dbReference type="Proteomes" id="UP000799444">
    <property type="component" value="Unassembled WGS sequence"/>
</dbReference>
<organism evidence="1 2">
    <name type="scientific">Polyplosphaeria fusca</name>
    <dbReference type="NCBI Taxonomy" id="682080"/>
    <lineage>
        <taxon>Eukaryota</taxon>
        <taxon>Fungi</taxon>
        <taxon>Dikarya</taxon>
        <taxon>Ascomycota</taxon>
        <taxon>Pezizomycotina</taxon>
        <taxon>Dothideomycetes</taxon>
        <taxon>Pleosporomycetidae</taxon>
        <taxon>Pleosporales</taxon>
        <taxon>Tetraplosphaeriaceae</taxon>
        <taxon>Polyplosphaeria</taxon>
    </lineage>
</organism>
<dbReference type="PANTHER" id="PTHR33112">
    <property type="entry name" value="DOMAIN PROTEIN, PUTATIVE-RELATED"/>
    <property type="match status" value="1"/>
</dbReference>
<protein>
    <submittedName>
        <fullName evidence="1">Uncharacterized protein</fullName>
    </submittedName>
</protein>
<name>A0A9P4UX74_9PLEO</name>
<comment type="caution">
    <text evidence="1">The sequence shown here is derived from an EMBL/GenBank/DDBJ whole genome shotgun (WGS) entry which is preliminary data.</text>
</comment>
<dbReference type="OrthoDB" id="3486565at2759"/>
<evidence type="ECO:0000313" key="2">
    <source>
        <dbReference type="Proteomes" id="UP000799444"/>
    </source>
</evidence>
<evidence type="ECO:0000313" key="1">
    <source>
        <dbReference type="EMBL" id="KAF2730049.1"/>
    </source>
</evidence>